<accession>A0AAV6YRZ9</accession>
<keyword evidence="3" id="KW-1185">Reference proteome</keyword>
<comment type="caution">
    <text evidence="2">The sequence shown here is derived from an EMBL/GenBank/DDBJ whole genome shotgun (WGS) entry which is preliminary data.</text>
</comment>
<feature type="transmembrane region" description="Helical" evidence="1">
    <location>
        <begin position="31"/>
        <end position="51"/>
    </location>
</feature>
<dbReference type="Proteomes" id="UP000824782">
    <property type="component" value="Unassembled WGS sequence"/>
</dbReference>
<feature type="transmembrane region" description="Helical" evidence="1">
    <location>
        <begin position="6"/>
        <end position="24"/>
    </location>
</feature>
<sequence length="67" mass="7744">MHNREGKYLGLPLCIMGTYLRLCIHTYYTSIFCVTILVVFKLFLNLFLTLVNGLVATYYTQEVVTCD</sequence>
<protein>
    <submittedName>
        <fullName evidence="2">Uncharacterized protein</fullName>
    </submittedName>
</protein>
<name>A0AAV6YRZ9_ENGPU</name>
<dbReference type="EMBL" id="WNYA01038405">
    <property type="protein sequence ID" value="KAG8536783.1"/>
    <property type="molecule type" value="Genomic_DNA"/>
</dbReference>
<evidence type="ECO:0000313" key="2">
    <source>
        <dbReference type="EMBL" id="KAG8536783.1"/>
    </source>
</evidence>
<keyword evidence="1" id="KW-0812">Transmembrane</keyword>
<reference evidence="2" key="1">
    <citation type="thesis" date="2020" institute="ProQuest LLC" country="789 East Eisenhower Parkway, Ann Arbor, MI, USA">
        <title>Comparative Genomics and Chromosome Evolution.</title>
        <authorList>
            <person name="Mudd A.B."/>
        </authorList>
    </citation>
    <scope>NUCLEOTIDE SEQUENCE</scope>
    <source>
        <strain evidence="2">237g6f4</strain>
        <tissue evidence="2">Blood</tissue>
    </source>
</reference>
<evidence type="ECO:0000313" key="3">
    <source>
        <dbReference type="Proteomes" id="UP000824782"/>
    </source>
</evidence>
<keyword evidence="1" id="KW-0472">Membrane</keyword>
<organism evidence="2 3">
    <name type="scientific">Engystomops pustulosus</name>
    <name type="common">Tungara frog</name>
    <name type="synonym">Physalaemus pustulosus</name>
    <dbReference type="NCBI Taxonomy" id="76066"/>
    <lineage>
        <taxon>Eukaryota</taxon>
        <taxon>Metazoa</taxon>
        <taxon>Chordata</taxon>
        <taxon>Craniata</taxon>
        <taxon>Vertebrata</taxon>
        <taxon>Euteleostomi</taxon>
        <taxon>Amphibia</taxon>
        <taxon>Batrachia</taxon>
        <taxon>Anura</taxon>
        <taxon>Neobatrachia</taxon>
        <taxon>Hyloidea</taxon>
        <taxon>Leptodactylidae</taxon>
        <taxon>Leiuperinae</taxon>
        <taxon>Engystomops</taxon>
    </lineage>
</organism>
<keyword evidence="1" id="KW-1133">Transmembrane helix</keyword>
<proteinExistence type="predicted"/>
<dbReference type="AlphaFoldDB" id="A0AAV6YRZ9"/>
<gene>
    <name evidence="2" type="ORF">GDO81_025690</name>
</gene>
<evidence type="ECO:0000256" key="1">
    <source>
        <dbReference type="SAM" id="Phobius"/>
    </source>
</evidence>